<dbReference type="EMBL" id="AGXA01000027">
    <property type="protein sequence ID" value="EKU93031.1"/>
    <property type="molecule type" value="Genomic_DNA"/>
</dbReference>
<protein>
    <recommendedName>
        <fullName evidence="4">Bacterial type II secretion system protein E domain-containing protein</fullName>
    </recommendedName>
</protein>
<comment type="caution">
    <text evidence="5">The sequence shown here is derived from an EMBL/GenBank/DDBJ whole genome shotgun (WGS) entry which is preliminary data.</text>
</comment>
<dbReference type="Gene3D" id="3.30.450.90">
    <property type="match status" value="1"/>
</dbReference>
<dbReference type="HOGENOM" id="CLU_013446_3_0_9"/>
<dbReference type="Pfam" id="PF00437">
    <property type="entry name" value="T2SSE"/>
    <property type="match status" value="1"/>
</dbReference>
<dbReference type="GO" id="GO:0005524">
    <property type="term" value="F:ATP binding"/>
    <property type="evidence" value="ECO:0007669"/>
    <property type="project" value="UniProtKB-KW"/>
</dbReference>
<feature type="domain" description="Bacterial type II secretion system protein E" evidence="4">
    <location>
        <begin position="203"/>
        <end position="217"/>
    </location>
</feature>
<evidence type="ECO:0000313" key="6">
    <source>
        <dbReference type="Proteomes" id="UP000009875"/>
    </source>
</evidence>
<evidence type="ECO:0000256" key="3">
    <source>
        <dbReference type="ARBA" id="ARBA00022840"/>
    </source>
</evidence>
<dbReference type="Proteomes" id="UP000009875">
    <property type="component" value="Unassembled WGS sequence"/>
</dbReference>
<keyword evidence="3" id="KW-0067">ATP-binding</keyword>
<dbReference type="SUPFAM" id="SSF52540">
    <property type="entry name" value="P-loop containing nucleoside triphosphate hydrolases"/>
    <property type="match status" value="1"/>
</dbReference>
<evidence type="ECO:0000313" key="5">
    <source>
        <dbReference type="EMBL" id="EKU93031.1"/>
    </source>
</evidence>
<dbReference type="Gene3D" id="3.40.50.300">
    <property type="entry name" value="P-loop containing nucleotide triphosphate hydrolases"/>
    <property type="match status" value="1"/>
</dbReference>
<dbReference type="PROSITE" id="PS00662">
    <property type="entry name" value="T2SP_E"/>
    <property type="match status" value="1"/>
</dbReference>
<dbReference type="AlphaFoldDB" id="K9EAZ9"/>
<keyword evidence="2" id="KW-0547">Nucleotide-binding</keyword>
<dbReference type="PANTHER" id="PTHR30258">
    <property type="entry name" value="TYPE II SECRETION SYSTEM PROTEIN GSPE-RELATED"/>
    <property type="match status" value="1"/>
</dbReference>
<keyword evidence="6" id="KW-1185">Reference proteome</keyword>
<organism evidence="5 6">
    <name type="scientific">Alloiococcus otitis ATCC 51267</name>
    <dbReference type="NCBI Taxonomy" id="883081"/>
    <lineage>
        <taxon>Bacteria</taxon>
        <taxon>Bacillati</taxon>
        <taxon>Bacillota</taxon>
        <taxon>Bacilli</taxon>
        <taxon>Lactobacillales</taxon>
        <taxon>Carnobacteriaceae</taxon>
        <taxon>Alloiococcus</taxon>
    </lineage>
</organism>
<dbReference type="PANTHER" id="PTHR30258:SF2">
    <property type="entry name" value="COMG OPERON PROTEIN 1"/>
    <property type="match status" value="1"/>
</dbReference>
<dbReference type="STRING" id="883081.HMPREF9698_01227"/>
<evidence type="ECO:0000259" key="4">
    <source>
        <dbReference type="PROSITE" id="PS00662"/>
    </source>
</evidence>
<name>K9EAZ9_9LACT</name>
<dbReference type="InterPro" id="IPR027417">
    <property type="entry name" value="P-loop_NTPase"/>
</dbReference>
<accession>K9EAZ9</accession>
<dbReference type="GO" id="GO:0016887">
    <property type="term" value="F:ATP hydrolysis activity"/>
    <property type="evidence" value="ECO:0007669"/>
    <property type="project" value="TreeGrafter"/>
</dbReference>
<sequence>MEVEAYAKKILSLAHHYRTSDIHLMPEAGRYQIYYRLSGQMVQQFSLSVKEGESLISYLKFLANMDVGERRRPQSGSCSLKLPDVTDLRLSTMTNYRGQESLVIRLLSSQEEGHSRADCFFDHERQVLEDLVKHKSGLILFAGPVDSGKTTTMYRLVKKRSASRKQQVISIEDPVEIEEADFLQVQVNEAGGVTYEALIKSSLRHHPDVLLVGEIRDEETARMVIRGALTGHLIIASVHAKDAAGVVDRLQELGISPEVLGQTLIGLAFQKLLPKYCPFCQGDCQTACNHIPADQKRAVLYDVRYGKSLQNLLAKRQGNHVSQADQPRSFNHLLKKVYVYGFISQETYQSYKIP</sequence>
<dbReference type="InterPro" id="IPR001482">
    <property type="entry name" value="T2SS/T4SS_dom"/>
</dbReference>
<evidence type="ECO:0000256" key="2">
    <source>
        <dbReference type="ARBA" id="ARBA00022741"/>
    </source>
</evidence>
<gene>
    <name evidence="5" type="ORF">HMPREF9698_01227</name>
</gene>
<dbReference type="InterPro" id="IPR047667">
    <property type="entry name" value="ATPase_ComGA"/>
</dbReference>
<dbReference type="CDD" id="cd01129">
    <property type="entry name" value="PulE-GspE-like"/>
    <property type="match status" value="1"/>
</dbReference>
<comment type="similarity">
    <text evidence="1">Belongs to the GSP E family.</text>
</comment>
<dbReference type="OrthoDB" id="9808272at2"/>
<dbReference type="PATRIC" id="fig|883081.3.peg.1405"/>
<dbReference type="GO" id="GO:0005886">
    <property type="term" value="C:plasma membrane"/>
    <property type="evidence" value="ECO:0007669"/>
    <property type="project" value="TreeGrafter"/>
</dbReference>
<dbReference type="NCBIfam" id="NF041000">
    <property type="entry name" value="ATPase_ComGA"/>
    <property type="match status" value="1"/>
</dbReference>
<proteinExistence type="inferred from homology"/>
<evidence type="ECO:0000256" key="1">
    <source>
        <dbReference type="ARBA" id="ARBA00006611"/>
    </source>
</evidence>
<dbReference type="eggNOG" id="COG2804">
    <property type="taxonomic scope" value="Bacteria"/>
</dbReference>
<reference evidence="5 6" key="1">
    <citation type="submission" date="2012-09" db="EMBL/GenBank/DDBJ databases">
        <title>The Genome Sequence of Alloiococcus otitis ATCC 51267.</title>
        <authorList>
            <consortium name="The Broad Institute Genome Sequencing Platform"/>
            <person name="Earl A."/>
            <person name="Ward D."/>
            <person name="Feldgarden M."/>
            <person name="Gevers D."/>
            <person name="Huys G."/>
            <person name="Walker B."/>
            <person name="Young S.K."/>
            <person name="Zeng Q."/>
            <person name="Gargeya S."/>
            <person name="Fitzgerald M."/>
            <person name="Haas B."/>
            <person name="Abouelleil A."/>
            <person name="Alvarado L."/>
            <person name="Arachchi H.M."/>
            <person name="Berlin A.M."/>
            <person name="Chapman S.B."/>
            <person name="Goldberg J."/>
            <person name="Griggs A."/>
            <person name="Gujja S."/>
            <person name="Hansen M."/>
            <person name="Howarth C."/>
            <person name="Imamovic A."/>
            <person name="Larimer J."/>
            <person name="McCowen C."/>
            <person name="Montmayeur A."/>
            <person name="Murphy C."/>
            <person name="Neiman D."/>
            <person name="Pearson M."/>
            <person name="Priest M."/>
            <person name="Roberts A."/>
            <person name="Saif S."/>
            <person name="Shea T."/>
            <person name="Sisk P."/>
            <person name="Sykes S."/>
            <person name="Wortman J."/>
            <person name="Nusbaum C."/>
            <person name="Birren B."/>
        </authorList>
    </citation>
    <scope>NUCLEOTIDE SEQUENCE [LARGE SCALE GENOMIC DNA]</scope>
    <source>
        <strain evidence="5 6">ATCC 51267</strain>
    </source>
</reference>
<dbReference type="RefSeq" id="WP_003778795.1">
    <property type="nucleotide sequence ID" value="NZ_JH992961.1"/>
</dbReference>